<proteinExistence type="predicted"/>
<feature type="region of interest" description="Disordered" evidence="1">
    <location>
        <begin position="80"/>
        <end position="134"/>
    </location>
</feature>
<sequence>MGPSPQPQAQPGAVVTRRNGSWSPSEDDLLKSRVLDKGARDWVEVSSFVGSRSAKQCRRKVTSFSTGLPRRVRNGHWTKIGRHLNGRSDNLVKNWYNGKKNRTKPRERASTSPAAQRPLAMPSSSVSGSYNSPE</sequence>
<feature type="compositionally biased region" description="Low complexity" evidence="1">
    <location>
        <begin position="123"/>
        <end position="134"/>
    </location>
</feature>
<evidence type="ECO:0000256" key="1">
    <source>
        <dbReference type="SAM" id="MobiDB-lite"/>
    </source>
</evidence>
<dbReference type="InterPro" id="IPR017930">
    <property type="entry name" value="Myb_dom"/>
</dbReference>
<reference evidence="4 5" key="1">
    <citation type="journal article" date="2020" name="bioRxiv">
        <title>Whole genome comparisons of ergot fungi reveals the divergence and evolution of species within the genus Claviceps are the result of varying mechanisms driving genome evolution and host range expansion.</title>
        <authorList>
            <person name="Wyka S.A."/>
            <person name="Mondo S.J."/>
            <person name="Liu M."/>
            <person name="Dettman J."/>
            <person name="Nalam V."/>
            <person name="Broders K.D."/>
        </authorList>
    </citation>
    <scope>NUCLEOTIDE SEQUENCE [LARGE SCALE GENOMIC DNA]</scope>
    <source>
        <strain evidence="4 5">Clav52</strain>
    </source>
</reference>
<name>A0A9P7QFQ0_9HYPO</name>
<dbReference type="SMART" id="SM00717">
    <property type="entry name" value="SANT"/>
    <property type="match status" value="1"/>
</dbReference>
<gene>
    <name evidence="4" type="ORF">E4U09_003972</name>
</gene>
<protein>
    <recommendedName>
        <fullName evidence="6">Myb-like domain-containing protein</fullName>
    </recommendedName>
</protein>
<dbReference type="InterPro" id="IPR009057">
    <property type="entry name" value="Homeodomain-like_sf"/>
</dbReference>
<dbReference type="Pfam" id="PF00249">
    <property type="entry name" value="Myb_DNA-binding"/>
    <property type="match status" value="1"/>
</dbReference>
<dbReference type="EMBL" id="SRRH01000316">
    <property type="protein sequence ID" value="KAG6291333.1"/>
    <property type="molecule type" value="Genomic_DNA"/>
</dbReference>
<dbReference type="PROSITE" id="PS50090">
    <property type="entry name" value="MYB_LIKE"/>
    <property type="match status" value="1"/>
</dbReference>
<dbReference type="PROSITE" id="PS51294">
    <property type="entry name" value="HTH_MYB"/>
    <property type="match status" value="1"/>
</dbReference>
<feature type="domain" description="HTH myb-type" evidence="3">
    <location>
        <begin position="16"/>
        <end position="60"/>
    </location>
</feature>
<dbReference type="Proteomes" id="UP000707071">
    <property type="component" value="Unassembled WGS sequence"/>
</dbReference>
<dbReference type="InterPro" id="IPR001005">
    <property type="entry name" value="SANT/Myb"/>
</dbReference>
<keyword evidence="5" id="KW-1185">Reference proteome</keyword>
<evidence type="ECO:0008006" key="6">
    <source>
        <dbReference type="Google" id="ProtNLM"/>
    </source>
</evidence>
<dbReference type="CDD" id="cd00167">
    <property type="entry name" value="SANT"/>
    <property type="match status" value="1"/>
</dbReference>
<evidence type="ECO:0000259" key="2">
    <source>
        <dbReference type="PROSITE" id="PS50090"/>
    </source>
</evidence>
<dbReference type="Gene3D" id="1.10.10.60">
    <property type="entry name" value="Homeodomain-like"/>
    <property type="match status" value="1"/>
</dbReference>
<accession>A0A9P7QFQ0</accession>
<feature type="region of interest" description="Disordered" evidence="1">
    <location>
        <begin position="1"/>
        <end position="28"/>
    </location>
</feature>
<feature type="domain" description="Myb-like" evidence="2">
    <location>
        <begin position="14"/>
        <end position="65"/>
    </location>
</feature>
<dbReference type="SUPFAM" id="SSF46689">
    <property type="entry name" value="Homeodomain-like"/>
    <property type="match status" value="1"/>
</dbReference>
<evidence type="ECO:0000313" key="4">
    <source>
        <dbReference type="EMBL" id="KAG6291333.1"/>
    </source>
</evidence>
<evidence type="ECO:0000259" key="3">
    <source>
        <dbReference type="PROSITE" id="PS51294"/>
    </source>
</evidence>
<comment type="caution">
    <text evidence="4">The sequence shown here is derived from an EMBL/GenBank/DDBJ whole genome shotgun (WGS) entry which is preliminary data.</text>
</comment>
<dbReference type="AlphaFoldDB" id="A0A9P7QFQ0"/>
<evidence type="ECO:0000313" key="5">
    <source>
        <dbReference type="Proteomes" id="UP000707071"/>
    </source>
</evidence>
<organism evidence="4 5">
    <name type="scientific">Claviceps aff. purpurea</name>
    <dbReference type="NCBI Taxonomy" id="1967640"/>
    <lineage>
        <taxon>Eukaryota</taxon>
        <taxon>Fungi</taxon>
        <taxon>Dikarya</taxon>
        <taxon>Ascomycota</taxon>
        <taxon>Pezizomycotina</taxon>
        <taxon>Sordariomycetes</taxon>
        <taxon>Hypocreomycetidae</taxon>
        <taxon>Hypocreales</taxon>
        <taxon>Clavicipitaceae</taxon>
        <taxon>Claviceps</taxon>
    </lineage>
</organism>